<evidence type="ECO:0000313" key="3">
    <source>
        <dbReference type="Proteomes" id="UP000253370"/>
    </source>
</evidence>
<feature type="transmembrane region" description="Helical" evidence="1">
    <location>
        <begin position="93"/>
        <end position="112"/>
    </location>
</feature>
<reference evidence="2 3" key="1">
    <citation type="submission" date="2018-07" db="EMBL/GenBank/DDBJ databases">
        <title>Rhodosalinus sp. strain E84T genomic sequence and assembly.</title>
        <authorList>
            <person name="Liu Z.-W."/>
            <person name="Lu D.-C."/>
        </authorList>
    </citation>
    <scope>NUCLEOTIDE SEQUENCE [LARGE SCALE GENOMIC DNA]</scope>
    <source>
        <strain evidence="2 3">E84</strain>
    </source>
</reference>
<evidence type="ECO:0000256" key="1">
    <source>
        <dbReference type="SAM" id="Phobius"/>
    </source>
</evidence>
<dbReference type="OrthoDB" id="1442233at2"/>
<evidence type="ECO:0000313" key="2">
    <source>
        <dbReference type="EMBL" id="RBI85946.1"/>
    </source>
</evidence>
<proteinExistence type="predicted"/>
<dbReference type="EMBL" id="QNTQ01000006">
    <property type="protein sequence ID" value="RBI85946.1"/>
    <property type="molecule type" value="Genomic_DNA"/>
</dbReference>
<keyword evidence="3" id="KW-1185">Reference proteome</keyword>
<gene>
    <name evidence="2" type="ORF">DRV85_07755</name>
</gene>
<dbReference type="Proteomes" id="UP000253370">
    <property type="component" value="Unassembled WGS sequence"/>
</dbReference>
<keyword evidence="1" id="KW-0812">Transmembrane</keyword>
<sequence>MGMDEAAWARHANPWSVYSRMTVLPLVTLAVWSRVWLGWWALMPIAVCVLWTWANPRLFAEPTRTDSWASQGTCGERLYLGDDPAARGHRTPVALLTLANAAGFAVLVWGLAVLNPWITLWGLTITMGAKLWTFDRMVWLSREVNERS</sequence>
<dbReference type="InterPro" id="IPR046595">
    <property type="entry name" value="DUF6653"/>
</dbReference>
<accession>A0A365UAQ4</accession>
<comment type="caution">
    <text evidence="2">The sequence shown here is derived from an EMBL/GenBank/DDBJ whole genome shotgun (WGS) entry which is preliminary data.</text>
</comment>
<keyword evidence="1" id="KW-1133">Transmembrane helix</keyword>
<dbReference type="Pfam" id="PF20358">
    <property type="entry name" value="DUF6653"/>
    <property type="match status" value="1"/>
</dbReference>
<protein>
    <submittedName>
        <fullName evidence="2">Uncharacterized protein</fullName>
    </submittedName>
</protein>
<name>A0A365UAQ4_9RHOB</name>
<keyword evidence="1" id="KW-0472">Membrane</keyword>
<organism evidence="2 3">
    <name type="scientific">Rhodosalinus halophilus</name>
    <dbReference type="NCBI Taxonomy" id="2259333"/>
    <lineage>
        <taxon>Bacteria</taxon>
        <taxon>Pseudomonadati</taxon>
        <taxon>Pseudomonadota</taxon>
        <taxon>Alphaproteobacteria</taxon>
        <taxon>Rhodobacterales</taxon>
        <taxon>Paracoccaceae</taxon>
        <taxon>Rhodosalinus</taxon>
    </lineage>
</organism>
<feature type="transmembrane region" description="Helical" evidence="1">
    <location>
        <begin position="36"/>
        <end position="54"/>
    </location>
</feature>
<dbReference type="AlphaFoldDB" id="A0A365UAQ4"/>